<dbReference type="InterPro" id="IPR036709">
    <property type="entry name" value="Autotransporte_beta_dom_sf"/>
</dbReference>
<protein>
    <recommendedName>
        <fullName evidence="1">Autotransporter domain-containing protein</fullName>
    </recommendedName>
</protein>
<dbReference type="SMART" id="SM00869">
    <property type="entry name" value="Autotransporter"/>
    <property type="match status" value="1"/>
</dbReference>
<dbReference type="PROSITE" id="PS51208">
    <property type="entry name" value="AUTOTRANSPORTER"/>
    <property type="match status" value="1"/>
</dbReference>
<dbReference type="Pfam" id="PF03797">
    <property type="entry name" value="Autotransporter"/>
    <property type="match status" value="1"/>
</dbReference>
<evidence type="ECO:0000259" key="1">
    <source>
        <dbReference type="PROSITE" id="PS51208"/>
    </source>
</evidence>
<sequence>MFHSIFDHPQCLTRDGEPKAPARRATLVASAAKIPLICLGLIAATAPAAFAQEPWIMTERTFFGGDDADAARGQGVTTDGQHWFFSGTHSLEIADDTFKTIKIDKNAIASKLQIPSSLSRVGLNHIGDIDYANGLLYISLDSSKRDPVTGNKYSNPVFAIYDAKTLEYTGKAYPLNPPHGVHDIASWVAVDAKHGLAYGIAYDNATELTVYNLADFSFNKYIPLSTVVDQAQGGKVLDGWMYFATDNDDKKLMRANLATGEVETIGNLKLNAEQEVEGLSIRHTKDGWSLNVLDREESMPGNGDGGVAFYKYLRPYGNVLSGEIHSDIAGSLLEDSRFLREATNRRLQAAFDAVALPSAKGAKDGQGVQDADAPAFWSEALASTSKHRATGDAADFDRSAGGIIAGVDAPIDTWRLGLVGSYGRTSFDVDQRLSSGDSHDYEIGAYAGTQLGDFGLRLGGAYGHHAISTRRNVIFPAFAETLTADYDAVTAQAYGEIDYRIKLERVTLSPFAGLAYVHLKTDGFSEDGGSVAALSADGQSIDNSFSTLGLRASAPVALDTMEGQVHGMIGWQHAFADPATEKQLTFTSGADFTSTGVPIAKNALGLNLGMDLALSQQTQLSANYSGQIASKEQSHAVKVNLQVKF</sequence>
<dbReference type="Gene3D" id="2.40.128.130">
    <property type="entry name" value="Autotransporter beta-domain"/>
    <property type="match status" value="1"/>
</dbReference>
<keyword evidence="3" id="KW-1185">Reference proteome</keyword>
<proteinExistence type="predicted"/>
<name>A0A1Q9ASE0_9HYPH</name>
<dbReference type="OrthoDB" id="9804931at2"/>
<dbReference type="InterPro" id="IPR005546">
    <property type="entry name" value="Autotransporte_beta"/>
</dbReference>
<dbReference type="RefSeq" id="WP_075629503.1">
    <property type="nucleotide sequence ID" value="NZ_FOAM01000008.1"/>
</dbReference>
<dbReference type="EMBL" id="MKIP01000058">
    <property type="protein sequence ID" value="OLP58298.1"/>
    <property type="molecule type" value="Genomic_DNA"/>
</dbReference>
<evidence type="ECO:0000313" key="3">
    <source>
        <dbReference type="Proteomes" id="UP000186364"/>
    </source>
</evidence>
<dbReference type="SUPFAM" id="SSF103515">
    <property type="entry name" value="Autotransporter"/>
    <property type="match status" value="1"/>
</dbReference>
<dbReference type="AlphaFoldDB" id="A0A1Q9ASE0"/>
<dbReference type="NCBIfam" id="TIGR01414">
    <property type="entry name" value="autotrans_barl"/>
    <property type="match status" value="1"/>
</dbReference>
<feature type="domain" description="Autotransporter" evidence="1">
    <location>
        <begin position="369"/>
        <end position="645"/>
    </location>
</feature>
<dbReference type="GO" id="GO:0019867">
    <property type="term" value="C:outer membrane"/>
    <property type="evidence" value="ECO:0007669"/>
    <property type="project" value="InterPro"/>
</dbReference>
<dbReference type="InterPro" id="IPR006315">
    <property type="entry name" value="OM_autotransptr_brl_dom"/>
</dbReference>
<comment type="caution">
    <text evidence="2">The sequence shown here is derived from an EMBL/GenBank/DDBJ whole genome shotgun (WGS) entry which is preliminary data.</text>
</comment>
<reference evidence="2 3" key="1">
    <citation type="submission" date="2016-09" db="EMBL/GenBank/DDBJ databases">
        <title>Rhizobium sp. nov., a novel species isolated from the rice rhizosphere.</title>
        <authorList>
            <person name="Zhao J."/>
            <person name="Zhang X."/>
        </authorList>
    </citation>
    <scope>NUCLEOTIDE SEQUENCE [LARGE SCALE GENOMIC DNA]</scope>
    <source>
        <strain evidence="2 3">1.7048</strain>
    </source>
</reference>
<gene>
    <name evidence="2" type="ORF">BJF93_06710</name>
</gene>
<accession>A0A1Q9ASE0</accession>
<organism evidence="2 3">
    <name type="scientific">Xaviernesmea oryzae</name>
    <dbReference type="NCBI Taxonomy" id="464029"/>
    <lineage>
        <taxon>Bacteria</taxon>
        <taxon>Pseudomonadati</taxon>
        <taxon>Pseudomonadota</taxon>
        <taxon>Alphaproteobacteria</taxon>
        <taxon>Hyphomicrobiales</taxon>
        <taxon>Rhizobiaceae</taxon>
        <taxon>Rhizobium/Agrobacterium group</taxon>
        <taxon>Xaviernesmea</taxon>
    </lineage>
</organism>
<evidence type="ECO:0000313" key="2">
    <source>
        <dbReference type="EMBL" id="OLP58298.1"/>
    </source>
</evidence>
<dbReference type="Proteomes" id="UP000186364">
    <property type="component" value="Unassembled WGS sequence"/>
</dbReference>
<dbReference type="SUPFAM" id="SSF63825">
    <property type="entry name" value="YWTD domain"/>
    <property type="match status" value="1"/>
</dbReference>